<evidence type="ECO:0000313" key="3">
    <source>
        <dbReference type="EMBL" id="MDT8978672.1"/>
    </source>
</evidence>
<keyword evidence="1" id="KW-0812">Transmembrane</keyword>
<evidence type="ECO:0000259" key="2">
    <source>
        <dbReference type="Pfam" id="PF02517"/>
    </source>
</evidence>
<feature type="transmembrane region" description="Helical" evidence="1">
    <location>
        <begin position="232"/>
        <end position="250"/>
    </location>
</feature>
<reference evidence="4" key="1">
    <citation type="submission" date="2023-09" db="EMBL/GenBank/DDBJ databases">
        <title>Paenibacillus sp. chi10 Genome sequencing and assembly.</title>
        <authorList>
            <person name="Kim I."/>
        </authorList>
    </citation>
    <scope>NUCLEOTIDE SEQUENCE [LARGE SCALE GENOMIC DNA]</scope>
    <source>
        <strain evidence="4">chi10</strain>
    </source>
</reference>
<feature type="transmembrane region" description="Helical" evidence="1">
    <location>
        <begin position="76"/>
        <end position="103"/>
    </location>
</feature>
<feature type="transmembrane region" description="Helical" evidence="1">
    <location>
        <begin position="115"/>
        <end position="142"/>
    </location>
</feature>
<dbReference type="EMBL" id="JAVYAA010000005">
    <property type="protein sequence ID" value="MDT8978672.1"/>
    <property type="molecule type" value="Genomic_DNA"/>
</dbReference>
<organism evidence="3 4">
    <name type="scientific">Paenibacillus suaedae</name>
    <dbReference type="NCBI Taxonomy" id="3077233"/>
    <lineage>
        <taxon>Bacteria</taxon>
        <taxon>Bacillati</taxon>
        <taxon>Bacillota</taxon>
        <taxon>Bacilli</taxon>
        <taxon>Bacillales</taxon>
        <taxon>Paenibacillaceae</taxon>
        <taxon>Paenibacillus</taxon>
    </lineage>
</organism>
<accession>A0AAJ2N5I2</accession>
<proteinExistence type="predicted"/>
<dbReference type="PANTHER" id="PTHR35797">
    <property type="entry name" value="PROTEASE-RELATED"/>
    <property type="match status" value="1"/>
</dbReference>
<feature type="transmembrane region" description="Helical" evidence="1">
    <location>
        <begin position="181"/>
        <end position="201"/>
    </location>
</feature>
<comment type="caution">
    <text evidence="3">The sequence shown here is derived from an EMBL/GenBank/DDBJ whole genome shotgun (WGS) entry which is preliminary data.</text>
</comment>
<feature type="transmembrane region" description="Helical" evidence="1">
    <location>
        <begin position="36"/>
        <end position="55"/>
    </location>
</feature>
<sequence length="263" mass="29990">MNGILKRYILWTYGIFYVFLLLIGLSMLVIKSQPLAEVLKVLSAWTATFVFIAMFRKIKPQENLMDFIKGQFRARIRLSTVLSVVLLQLFVLIGSLSVVTAVWNVPIREQLADSWTTLLLVFGYNLILGPLGEELGWSAFVLDELQKRFSPLKSAIIVGVTWGFWHAPLWLMTGYSGMNLVLYIVCFLVSIISVSIIITVFYNLNHNLIIPILIHQLFNYFMGIQLGDPLRIIVVTAPFYLIVAVGLVVLNDRKCLYKFHQSK</sequence>
<feature type="domain" description="CAAX prenyl protease 2/Lysostaphin resistance protein A-like" evidence="2">
    <location>
        <begin position="117"/>
        <end position="221"/>
    </location>
</feature>
<dbReference type="PANTHER" id="PTHR35797:SF1">
    <property type="entry name" value="PROTEASE"/>
    <property type="match status" value="1"/>
</dbReference>
<feature type="transmembrane region" description="Helical" evidence="1">
    <location>
        <begin position="9"/>
        <end position="30"/>
    </location>
</feature>
<dbReference type="Pfam" id="PF02517">
    <property type="entry name" value="Rce1-like"/>
    <property type="match status" value="1"/>
</dbReference>
<protein>
    <submittedName>
        <fullName evidence="3">Type II CAAX endopeptidase family protein</fullName>
    </submittedName>
</protein>
<dbReference type="GO" id="GO:0080120">
    <property type="term" value="P:CAAX-box protein maturation"/>
    <property type="evidence" value="ECO:0007669"/>
    <property type="project" value="UniProtKB-ARBA"/>
</dbReference>
<name>A0AAJ2N5I2_9BACL</name>
<dbReference type="InterPro" id="IPR042150">
    <property type="entry name" value="MmRce1-like"/>
</dbReference>
<keyword evidence="1" id="KW-0472">Membrane</keyword>
<dbReference type="Proteomes" id="UP001250538">
    <property type="component" value="Unassembled WGS sequence"/>
</dbReference>
<dbReference type="RefSeq" id="WP_315746597.1">
    <property type="nucleotide sequence ID" value="NZ_JAVYAA010000005.1"/>
</dbReference>
<dbReference type="AlphaFoldDB" id="A0AAJ2N5I2"/>
<dbReference type="InterPro" id="IPR003675">
    <property type="entry name" value="Rce1/LyrA-like_dom"/>
</dbReference>
<keyword evidence="4" id="KW-1185">Reference proteome</keyword>
<dbReference type="GO" id="GO:0004175">
    <property type="term" value="F:endopeptidase activity"/>
    <property type="evidence" value="ECO:0007669"/>
    <property type="project" value="UniProtKB-ARBA"/>
</dbReference>
<gene>
    <name evidence="3" type="ORF">RQP50_20770</name>
</gene>
<evidence type="ECO:0000313" key="4">
    <source>
        <dbReference type="Proteomes" id="UP001250538"/>
    </source>
</evidence>
<evidence type="ECO:0000256" key="1">
    <source>
        <dbReference type="SAM" id="Phobius"/>
    </source>
</evidence>
<keyword evidence="1" id="KW-1133">Transmembrane helix</keyword>